<dbReference type="GO" id="GO:0071204">
    <property type="term" value="C:histone pre-mRNA 3'end processing complex"/>
    <property type="evidence" value="ECO:0007669"/>
    <property type="project" value="TreeGrafter"/>
</dbReference>
<feature type="compositionally biased region" description="Low complexity" evidence="3">
    <location>
        <begin position="137"/>
        <end position="146"/>
    </location>
</feature>
<dbReference type="GO" id="GO:0007076">
    <property type="term" value="P:mitotic chromosome condensation"/>
    <property type="evidence" value="ECO:0007669"/>
    <property type="project" value="UniProtKB-ARBA"/>
</dbReference>
<evidence type="ECO:0000256" key="1">
    <source>
        <dbReference type="ARBA" id="ARBA00006151"/>
    </source>
</evidence>
<dbReference type="Pfam" id="PF15247">
    <property type="entry name" value="SLBP_RNA_bind"/>
    <property type="match status" value="1"/>
</dbReference>
<dbReference type="FunFam" id="1.10.8.1120:FF:000001">
    <property type="entry name" value="Histone RNA hairpin-binding protein-like"/>
    <property type="match status" value="1"/>
</dbReference>
<dbReference type="GO" id="GO:0006398">
    <property type="term" value="P:mRNA 3'-end processing by stem-loop binding and cleavage"/>
    <property type="evidence" value="ECO:0007669"/>
    <property type="project" value="TreeGrafter"/>
</dbReference>
<dbReference type="PANTHER" id="PTHR17408">
    <property type="entry name" value="HISTONE RNA HAIRPIN-BINDING PROTEIN"/>
    <property type="match status" value="1"/>
</dbReference>
<evidence type="ECO:0000259" key="4">
    <source>
        <dbReference type="Pfam" id="PF15247"/>
    </source>
</evidence>
<feature type="compositionally biased region" description="Basic and acidic residues" evidence="3">
    <location>
        <begin position="52"/>
        <end position="65"/>
    </location>
</feature>
<keyword evidence="2" id="KW-0694">RNA-binding</keyword>
<name>A0A151IKW4_9HYME</name>
<feature type="compositionally biased region" description="Basic and acidic residues" evidence="3">
    <location>
        <begin position="101"/>
        <end position="111"/>
    </location>
</feature>
<dbReference type="EMBL" id="KQ977151">
    <property type="protein sequence ID" value="KYN05257.1"/>
    <property type="molecule type" value="Genomic_DNA"/>
</dbReference>
<evidence type="ECO:0000256" key="2">
    <source>
        <dbReference type="ARBA" id="ARBA00022884"/>
    </source>
</evidence>
<comment type="similarity">
    <text evidence="1">Belongs to the SLBP family.</text>
</comment>
<reference evidence="5 6" key="1">
    <citation type="submission" date="2016-03" db="EMBL/GenBank/DDBJ databases">
        <title>Cyphomyrmex costatus WGS genome.</title>
        <authorList>
            <person name="Nygaard S."/>
            <person name="Hu H."/>
            <person name="Boomsma J."/>
            <person name="Zhang G."/>
        </authorList>
    </citation>
    <scope>NUCLEOTIDE SEQUENCE [LARGE SCALE GENOMIC DNA]</scope>
    <source>
        <strain evidence="5">MS0001</strain>
        <tissue evidence="5">Whole body</tissue>
    </source>
</reference>
<dbReference type="GO" id="GO:0071207">
    <property type="term" value="F:histone pre-mRNA stem-loop binding"/>
    <property type="evidence" value="ECO:0007669"/>
    <property type="project" value="TreeGrafter"/>
</dbReference>
<sequence length="234" mass="27990">MYYYFLCFRLVNQIEIFFCLKWISSSRESSMELQIVEDDELLDKVLHMNNEKIVESKQNDTKEEDGSGTSPRSSEEITQAPQLTPATSQLQADSKSHHRPRDNVNRPDKLHTWRKRTRQDDMDHEHTKISRNRRYSSDSSTTTNSSENDKRHVEYETDPNVLARRQKEIDYGKNTIGYDRYIQLVPKENRTQEHPRTPPKYIKYSRRGWDGMMRLWRKQLHSWDPPQENDNIDK</sequence>
<dbReference type="GO" id="GO:0003729">
    <property type="term" value="F:mRNA binding"/>
    <property type="evidence" value="ECO:0007669"/>
    <property type="project" value="InterPro"/>
</dbReference>
<keyword evidence="6" id="KW-1185">Reference proteome</keyword>
<dbReference type="Proteomes" id="UP000078542">
    <property type="component" value="Unassembled WGS sequence"/>
</dbReference>
<evidence type="ECO:0000313" key="5">
    <source>
        <dbReference type="EMBL" id="KYN05257.1"/>
    </source>
</evidence>
<dbReference type="InterPro" id="IPR026502">
    <property type="entry name" value="SLBP1/SLBP2"/>
</dbReference>
<feature type="compositionally biased region" description="Basic and acidic residues" evidence="3">
    <location>
        <begin position="118"/>
        <end position="128"/>
    </location>
</feature>
<dbReference type="GO" id="GO:0005737">
    <property type="term" value="C:cytoplasm"/>
    <property type="evidence" value="ECO:0007669"/>
    <property type="project" value="TreeGrafter"/>
</dbReference>
<evidence type="ECO:0000313" key="6">
    <source>
        <dbReference type="Proteomes" id="UP000078542"/>
    </source>
</evidence>
<organism evidence="5 6">
    <name type="scientific">Cyphomyrmex costatus</name>
    <dbReference type="NCBI Taxonomy" id="456900"/>
    <lineage>
        <taxon>Eukaryota</taxon>
        <taxon>Metazoa</taxon>
        <taxon>Ecdysozoa</taxon>
        <taxon>Arthropoda</taxon>
        <taxon>Hexapoda</taxon>
        <taxon>Insecta</taxon>
        <taxon>Pterygota</taxon>
        <taxon>Neoptera</taxon>
        <taxon>Endopterygota</taxon>
        <taxon>Hymenoptera</taxon>
        <taxon>Apocrita</taxon>
        <taxon>Aculeata</taxon>
        <taxon>Formicoidea</taxon>
        <taxon>Formicidae</taxon>
        <taxon>Myrmicinae</taxon>
        <taxon>Cyphomyrmex</taxon>
    </lineage>
</organism>
<dbReference type="InterPro" id="IPR038294">
    <property type="entry name" value="SLBP_RNA_bind_sf"/>
</dbReference>
<dbReference type="Gene3D" id="1.10.8.1120">
    <property type="entry name" value="Histone RNA hairpin-binding protein RNA-binding domain"/>
    <property type="match status" value="1"/>
</dbReference>
<feature type="region of interest" description="Disordered" evidence="3">
    <location>
        <begin position="52"/>
        <end position="155"/>
    </location>
</feature>
<gene>
    <name evidence="5" type="ORF">ALC62_03780</name>
</gene>
<dbReference type="InterPro" id="IPR029344">
    <property type="entry name" value="SLBP_RNA_bind"/>
</dbReference>
<proteinExistence type="inferred from homology"/>
<protein>
    <submittedName>
        <fullName evidence="5">Histone RNA hairpin-binding protein</fullName>
    </submittedName>
</protein>
<evidence type="ECO:0000256" key="3">
    <source>
        <dbReference type="SAM" id="MobiDB-lite"/>
    </source>
</evidence>
<dbReference type="PANTHER" id="PTHR17408:SF0">
    <property type="entry name" value="HISTONE RNA HAIRPIN-BINDING PROTEIN"/>
    <property type="match status" value="1"/>
</dbReference>
<dbReference type="GO" id="GO:0051028">
    <property type="term" value="P:mRNA transport"/>
    <property type="evidence" value="ECO:0007669"/>
    <property type="project" value="TreeGrafter"/>
</dbReference>
<accession>A0A151IKW4</accession>
<dbReference type="STRING" id="456900.A0A151IKW4"/>
<feature type="compositionally biased region" description="Polar residues" evidence="3">
    <location>
        <begin position="67"/>
        <end position="93"/>
    </location>
</feature>
<dbReference type="AlphaFoldDB" id="A0A151IKW4"/>
<feature type="domain" description="Histone RNA hairpin-binding protein RNA-binding" evidence="4">
    <location>
        <begin position="157"/>
        <end position="225"/>
    </location>
</feature>